<dbReference type="EMBL" id="VFOP01000001">
    <property type="protein sequence ID" value="TQL49839.1"/>
    <property type="molecule type" value="Genomic_DNA"/>
</dbReference>
<feature type="compositionally biased region" description="Basic and acidic residues" evidence="8">
    <location>
        <begin position="238"/>
        <end position="247"/>
    </location>
</feature>
<name>A0A542YP59_9MICO</name>
<reference evidence="10 11" key="1">
    <citation type="submission" date="2019-06" db="EMBL/GenBank/DDBJ databases">
        <title>Sequencing the genomes of 1000 actinobacteria strains.</title>
        <authorList>
            <person name="Klenk H.-P."/>
        </authorList>
    </citation>
    <scope>NUCLEOTIDE SEQUENCE [LARGE SCALE GENOMIC DNA]</scope>
    <source>
        <strain evidence="10 11">DSM 12335</strain>
    </source>
</reference>
<comment type="subcellular location">
    <subcellularLocation>
        <location evidence="1 7">Cytoplasm</location>
    </subcellularLocation>
</comment>
<feature type="compositionally biased region" description="Low complexity" evidence="8">
    <location>
        <begin position="227"/>
        <end position="237"/>
    </location>
</feature>
<dbReference type="RefSeq" id="WP_141784049.1">
    <property type="nucleotide sequence ID" value="NZ_BAAAIK010000004.1"/>
</dbReference>
<keyword evidence="5 7" id="KW-0963">Cytoplasm</keyword>
<protein>
    <recommendedName>
        <fullName evidence="7">Phosphate-specific transport system accessory protein PhoU</fullName>
    </recommendedName>
</protein>
<dbReference type="FunFam" id="1.20.58.220:FF:000004">
    <property type="entry name" value="Phosphate-specific transport system accessory protein PhoU"/>
    <property type="match status" value="1"/>
</dbReference>
<dbReference type="InterPro" id="IPR028366">
    <property type="entry name" value="PhoU"/>
</dbReference>
<dbReference type="Proteomes" id="UP000319516">
    <property type="component" value="Unassembled WGS sequence"/>
</dbReference>
<dbReference type="PANTHER" id="PTHR42930:SF3">
    <property type="entry name" value="PHOSPHATE-SPECIFIC TRANSPORT SYSTEM ACCESSORY PROTEIN PHOU"/>
    <property type="match status" value="1"/>
</dbReference>
<comment type="function">
    <text evidence="7">Plays a role in the regulation of phosphate uptake.</text>
</comment>
<dbReference type="Pfam" id="PF01895">
    <property type="entry name" value="PhoU"/>
    <property type="match status" value="2"/>
</dbReference>
<organism evidence="10 11">
    <name type="scientific">Ornithinicoccus hortensis</name>
    <dbReference type="NCBI Taxonomy" id="82346"/>
    <lineage>
        <taxon>Bacteria</taxon>
        <taxon>Bacillati</taxon>
        <taxon>Actinomycetota</taxon>
        <taxon>Actinomycetes</taxon>
        <taxon>Micrococcales</taxon>
        <taxon>Intrasporangiaceae</taxon>
        <taxon>Ornithinicoccus</taxon>
    </lineage>
</organism>
<dbReference type="GO" id="GO:0005737">
    <property type="term" value="C:cytoplasm"/>
    <property type="evidence" value="ECO:0007669"/>
    <property type="project" value="UniProtKB-SubCell"/>
</dbReference>
<comment type="similarity">
    <text evidence="2 7">Belongs to the PhoU family.</text>
</comment>
<sequence>MRKAFDEELQFISDQLVEMTRLAASALTRATQALLDADLELAESVITADEHIDEVRRQLDLRAIDTLARQQPVATDLRILVTSMRMSSDLERMGDLARHIAKLTRLRYPNSVVPPSLRSTFTEMSQVAIRMTAKTGQILATSNPAGAAELHRDDDTIDELHRQVFAELLSENWEHGVEAAIDATLLSRYVERFADHAVSVAERVVYLVTGTYDGEDELDDRLDARTARSASSTAPVRAPRDGELSRR</sequence>
<dbReference type="PANTHER" id="PTHR42930">
    <property type="entry name" value="PHOSPHATE-SPECIFIC TRANSPORT SYSTEM ACCESSORY PROTEIN PHOU"/>
    <property type="match status" value="1"/>
</dbReference>
<dbReference type="AlphaFoldDB" id="A0A542YP59"/>
<feature type="region of interest" description="Disordered" evidence="8">
    <location>
        <begin position="218"/>
        <end position="247"/>
    </location>
</feature>
<evidence type="ECO:0000256" key="3">
    <source>
        <dbReference type="ARBA" id="ARBA00011738"/>
    </source>
</evidence>
<evidence type="ECO:0000313" key="10">
    <source>
        <dbReference type="EMBL" id="TQL49839.1"/>
    </source>
</evidence>
<evidence type="ECO:0000256" key="2">
    <source>
        <dbReference type="ARBA" id="ARBA00008107"/>
    </source>
</evidence>
<evidence type="ECO:0000256" key="1">
    <source>
        <dbReference type="ARBA" id="ARBA00004496"/>
    </source>
</evidence>
<comment type="subunit">
    <text evidence="3 7">Homodimer.</text>
</comment>
<evidence type="ECO:0000256" key="5">
    <source>
        <dbReference type="ARBA" id="ARBA00022490"/>
    </source>
</evidence>
<keyword evidence="6 7" id="KW-0592">Phosphate transport</keyword>
<keyword evidence="4 7" id="KW-0813">Transport</keyword>
<evidence type="ECO:0000256" key="4">
    <source>
        <dbReference type="ARBA" id="ARBA00022448"/>
    </source>
</evidence>
<dbReference type="SUPFAM" id="SSF109755">
    <property type="entry name" value="PhoU-like"/>
    <property type="match status" value="1"/>
</dbReference>
<dbReference type="PIRSF" id="PIRSF003107">
    <property type="entry name" value="PhoU"/>
    <property type="match status" value="1"/>
</dbReference>
<gene>
    <name evidence="10" type="ORF">FB467_0932</name>
</gene>
<dbReference type="GO" id="GO:0030643">
    <property type="term" value="P:intracellular phosphate ion homeostasis"/>
    <property type="evidence" value="ECO:0007669"/>
    <property type="project" value="InterPro"/>
</dbReference>
<evidence type="ECO:0000313" key="11">
    <source>
        <dbReference type="Proteomes" id="UP000319516"/>
    </source>
</evidence>
<dbReference type="NCBIfam" id="TIGR02135">
    <property type="entry name" value="phoU_full"/>
    <property type="match status" value="1"/>
</dbReference>
<evidence type="ECO:0000256" key="8">
    <source>
        <dbReference type="SAM" id="MobiDB-lite"/>
    </source>
</evidence>
<evidence type="ECO:0000256" key="6">
    <source>
        <dbReference type="ARBA" id="ARBA00022592"/>
    </source>
</evidence>
<feature type="domain" description="PhoU" evidence="9">
    <location>
        <begin position="122"/>
        <end position="204"/>
    </location>
</feature>
<accession>A0A542YP59</accession>
<keyword evidence="11" id="KW-1185">Reference proteome</keyword>
<dbReference type="GO" id="GO:0045936">
    <property type="term" value="P:negative regulation of phosphate metabolic process"/>
    <property type="evidence" value="ECO:0007669"/>
    <property type="project" value="InterPro"/>
</dbReference>
<dbReference type="InterPro" id="IPR038078">
    <property type="entry name" value="PhoU-like_sf"/>
</dbReference>
<evidence type="ECO:0000256" key="7">
    <source>
        <dbReference type="PIRNR" id="PIRNR003107"/>
    </source>
</evidence>
<proteinExistence type="inferred from homology"/>
<dbReference type="InterPro" id="IPR026022">
    <property type="entry name" value="PhoU_dom"/>
</dbReference>
<dbReference type="GO" id="GO:0006817">
    <property type="term" value="P:phosphate ion transport"/>
    <property type="evidence" value="ECO:0007669"/>
    <property type="project" value="UniProtKB-KW"/>
</dbReference>
<feature type="domain" description="PhoU" evidence="9">
    <location>
        <begin position="16"/>
        <end position="103"/>
    </location>
</feature>
<dbReference type="OrthoDB" id="9814256at2"/>
<comment type="caution">
    <text evidence="10">The sequence shown here is derived from an EMBL/GenBank/DDBJ whole genome shotgun (WGS) entry which is preliminary data.</text>
</comment>
<evidence type="ECO:0000259" key="9">
    <source>
        <dbReference type="Pfam" id="PF01895"/>
    </source>
</evidence>
<dbReference type="Gene3D" id="1.20.58.220">
    <property type="entry name" value="Phosphate transport system protein phou homolog 2, domain 2"/>
    <property type="match status" value="1"/>
</dbReference>